<dbReference type="Proteomes" id="UP000696280">
    <property type="component" value="Unassembled WGS sequence"/>
</dbReference>
<comment type="caution">
    <text evidence="2">The sequence shown here is derived from an EMBL/GenBank/DDBJ whole genome shotgun (WGS) entry which is preliminary data.</text>
</comment>
<dbReference type="AlphaFoldDB" id="A0A9N9L8R4"/>
<gene>
    <name evidence="2" type="ORF">HYFRA_00002707</name>
</gene>
<proteinExistence type="predicted"/>
<feature type="region of interest" description="Disordered" evidence="1">
    <location>
        <begin position="1"/>
        <end position="26"/>
    </location>
</feature>
<keyword evidence="3" id="KW-1185">Reference proteome</keyword>
<evidence type="ECO:0000256" key="1">
    <source>
        <dbReference type="SAM" id="MobiDB-lite"/>
    </source>
</evidence>
<evidence type="ECO:0000313" key="2">
    <source>
        <dbReference type="EMBL" id="CAG8961164.1"/>
    </source>
</evidence>
<reference evidence="2" key="1">
    <citation type="submission" date="2021-07" db="EMBL/GenBank/DDBJ databases">
        <authorList>
            <person name="Durling M."/>
        </authorList>
    </citation>
    <scope>NUCLEOTIDE SEQUENCE</scope>
</reference>
<organism evidence="2 3">
    <name type="scientific">Hymenoscyphus fraxineus</name>
    <dbReference type="NCBI Taxonomy" id="746836"/>
    <lineage>
        <taxon>Eukaryota</taxon>
        <taxon>Fungi</taxon>
        <taxon>Dikarya</taxon>
        <taxon>Ascomycota</taxon>
        <taxon>Pezizomycotina</taxon>
        <taxon>Leotiomycetes</taxon>
        <taxon>Helotiales</taxon>
        <taxon>Helotiaceae</taxon>
        <taxon>Hymenoscyphus</taxon>
    </lineage>
</organism>
<dbReference type="EMBL" id="CAJVRL010000103">
    <property type="protein sequence ID" value="CAG8961164.1"/>
    <property type="molecule type" value="Genomic_DNA"/>
</dbReference>
<evidence type="ECO:0000313" key="3">
    <source>
        <dbReference type="Proteomes" id="UP000696280"/>
    </source>
</evidence>
<name>A0A9N9L8R4_9HELO</name>
<accession>A0A9N9L8R4</accession>
<sequence>MIAQALRHTNERQQSEGLASSTHTEAVHRHHFAVNPSRGLSNLLHRHEDASIVAARERVLNAEAREKDADRALNQARIAVREAREHVRKIELEAAEEARLARIKQDQAKDLGKRGKMLGRHDHVI</sequence>
<feature type="compositionally biased region" description="Polar residues" evidence="1">
    <location>
        <begin position="15"/>
        <end position="24"/>
    </location>
</feature>
<protein>
    <submittedName>
        <fullName evidence="2">Uncharacterized protein</fullName>
    </submittedName>
</protein>
<dbReference type="OrthoDB" id="3211582at2759"/>